<name>A0ABY3YL50_9FLAO</name>
<dbReference type="NCBIfam" id="NF041200">
    <property type="entry name" value="mob_BfmA_Nterm"/>
    <property type="match status" value="1"/>
</dbReference>
<reference evidence="1 2" key="1">
    <citation type="journal article" date="2018" name="Int. J. Syst. Evol. Microbiol.">
        <title>Zhouia spongiae sp. nov., isolated from a marine sponge.</title>
        <authorList>
            <person name="Zhuang L."/>
            <person name="Lin B."/>
            <person name="Qin F."/>
            <person name="Luo L."/>
        </authorList>
    </citation>
    <scope>NUCLEOTIDE SEQUENCE [LARGE SCALE GENOMIC DNA]</scope>
    <source>
        <strain evidence="1 2">HN-Y44</strain>
    </source>
</reference>
<gene>
    <name evidence="1" type="ORF">MQE36_14705</name>
</gene>
<evidence type="ECO:0000313" key="2">
    <source>
        <dbReference type="Proteomes" id="UP000829476"/>
    </source>
</evidence>
<evidence type="ECO:0000313" key="1">
    <source>
        <dbReference type="EMBL" id="UNY98323.1"/>
    </source>
</evidence>
<accession>A0ABY3YL50</accession>
<dbReference type="RefSeq" id="WP_242936730.1">
    <property type="nucleotide sequence ID" value="NZ_CP094326.1"/>
</dbReference>
<proteinExistence type="predicted"/>
<organism evidence="1 2">
    <name type="scientific">Zhouia spongiae</name>
    <dbReference type="NCBI Taxonomy" id="2202721"/>
    <lineage>
        <taxon>Bacteria</taxon>
        <taxon>Pseudomonadati</taxon>
        <taxon>Bacteroidota</taxon>
        <taxon>Flavobacteriia</taxon>
        <taxon>Flavobacteriales</taxon>
        <taxon>Flavobacteriaceae</taxon>
        <taxon>Zhouia</taxon>
    </lineage>
</organism>
<dbReference type="EMBL" id="CP094326">
    <property type="protein sequence ID" value="UNY98323.1"/>
    <property type="molecule type" value="Genomic_DNA"/>
</dbReference>
<keyword evidence="2" id="KW-1185">Reference proteome</keyword>
<protein>
    <submittedName>
        <fullName evidence="1">Uncharacterized protein</fullName>
    </submittedName>
</protein>
<sequence>MKDHIHLVIEKKIAQRFITYSKKFKITPSKALALLLEKEQLLQVQEKQNTKVTVADLEQLIKKRINALIAIIRDIEKHQTKPVLAMMLELFKGSTFTGSPQFTENIQRLSVKGQDQSKASDSISLKEDIKACEQGRVIKALLDKIVVHRTSFGRPQLRVMMSPEEFSKIKTKLNV</sequence>
<dbReference type="InterPro" id="IPR048012">
    <property type="entry name" value="BfmA-like_N"/>
</dbReference>
<dbReference type="Proteomes" id="UP000829476">
    <property type="component" value="Chromosome"/>
</dbReference>